<dbReference type="PROSITE" id="PS00136">
    <property type="entry name" value="SUBTILASE_ASP"/>
    <property type="match status" value="1"/>
</dbReference>
<dbReference type="InterPro" id="IPR003137">
    <property type="entry name" value="PA_domain"/>
</dbReference>
<dbReference type="RefSeq" id="WP_138693645.1">
    <property type="nucleotide sequence ID" value="NZ_JBHSAZ010000114.1"/>
</dbReference>
<feature type="chain" id="PRO_5024284102" evidence="10">
    <location>
        <begin position="26"/>
        <end position="1283"/>
    </location>
</feature>
<evidence type="ECO:0000256" key="1">
    <source>
        <dbReference type="ARBA" id="ARBA00011073"/>
    </source>
</evidence>
<dbReference type="GO" id="GO:0004252">
    <property type="term" value="F:serine-type endopeptidase activity"/>
    <property type="evidence" value="ECO:0007669"/>
    <property type="project" value="UniProtKB-UniRule"/>
</dbReference>
<evidence type="ECO:0000256" key="5">
    <source>
        <dbReference type="ARBA" id="ARBA00022825"/>
    </source>
</evidence>
<dbReference type="Pfam" id="PF00082">
    <property type="entry name" value="Peptidase_S8"/>
    <property type="match status" value="1"/>
</dbReference>
<dbReference type="GO" id="GO:0006508">
    <property type="term" value="P:proteolysis"/>
    <property type="evidence" value="ECO:0007669"/>
    <property type="project" value="UniProtKB-KW"/>
</dbReference>
<evidence type="ECO:0000256" key="10">
    <source>
        <dbReference type="SAM" id="SignalP"/>
    </source>
</evidence>
<dbReference type="SUPFAM" id="SSF52743">
    <property type="entry name" value="Subtilisin-like"/>
    <property type="match status" value="1"/>
</dbReference>
<reference evidence="13 14" key="1">
    <citation type="submission" date="2019-05" db="EMBL/GenBank/DDBJ databases">
        <title>Draft genome sequence of Nonomuraea zeae DSM 100528.</title>
        <authorList>
            <person name="Saricaoglu S."/>
            <person name="Isik K."/>
        </authorList>
    </citation>
    <scope>NUCLEOTIDE SEQUENCE [LARGE SCALE GENOMIC DNA]</scope>
    <source>
        <strain evidence="13 14">DSM 100528</strain>
    </source>
</reference>
<evidence type="ECO:0000256" key="4">
    <source>
        <dbReference type="ARBA" id="ARBA00022801"/>
    </source>
</evidence>
<keyword evidence="5 7" id="KW-0720">Serine protease</keyword>
<dbReference type="PROSITE" id="PS00138">
    <property type="entry name" value="SUBTILASE_SER"/>
    <property type="match status" value="1"/>
</dbReference>
<dbReference type="OrthoDB" id="614750at2"/>
<feature type="domain" description="Peptidase S8/S53" evidence="11">
    <location>
        <begin position="233"/>
        <end position="497"/>
    </location>
</feature>
<evidence type="ECO:0000256" key="7">
    <source>
        <dbReference type="PROSITE-ProRule" id="PRU01240"/>
    </source>
</evidence>
<dbReference type="InterPro" id="IPR013783">
    <property type="entry name" value="Ig-like_fold"/>
</dbReference>
<dbReference type="InterPro" id="IPR051048">
    <property type="entry name" value="Peptidase_S8/S53_subtilisin"/>
</dbReference>
<dbReference type="InterPro" id="IPR000209">
    <property type="entry name" value="Peptidase_S8/S53_dom"/>
</dbReference>
<gene>
    <name evidence="13" type="ORF">ETD85_32580</name>
</gene>
<evidence type="ECO:0000256" key="6">
    <source>
        <dbReference type="PIRSR" id="PIRSR615500-1"/>
    </source>
</evidence>
<dbReference type="PROSITE" id="PS51892">
    <property type="entry name" value="SUBTILASE"/>
    <property type="match status" value="1"/>
</dbReference>
<accession>A0A5S4G8N8</accession>
<feature type="domain" description="PA" evidence="12">
    <location>
        <begin position="835"/>
        <end position="909"/>
    </location>
</feature>
<keyword evidence="2 7" id="KW-0645">Protease</keyword>
<evidence type="ECO:0000313" key="14">
    <source>
        <dbReference type="Proteomes" id="UP000306628"/>
    </source>
</evidence>
<dbReference type="PANTHER" id="PTHR43399:SF4">
    <property type="entry name" value="CELL WALL-ASSOCIATED PROTEASE"/>
    <property type="match status" value="1"/>
</dbReference>
<evidence type="ECO:0000256" key="8">
    <source>
        <dbReference type="RuleBase" id="RU003355"/>
    </source>
</evidence>
<keyword evidence="3 10" id="KW-0732">Signal</keyword>
<organism evidence="13 14">
    <name type="scientific">Nonomuraea zeae</name>
    <dbReference type="NCBI Taxonomy" id="1642303"/>
    <lineage>
        <taxon>Bacteria</taxon>
        <taxon>Bacillati</taxon>
        <taxon>Actinomycetota</taxon>
        <taxon>Actinomycetes</taxon>
        <taxon>Streptosporangiales</taxon>
        <taxon>Streptosporangiaceae</taxon>
        <taxon>Nonomuraea</taxon>
    </lineage>
</organism>
<evidence type="ECO:0000259" key="12">
    <source>
        <dbReference type="Pfam" id="PF02225"/>
    </source>
</evidence>
<dbReference type="Pfam" id="PF02225">
    <property type="entry name" value="PA"/>
    <property type="match status" value="1"/>
</dbReference>
<keyword evidence="4 7" id="KW-0378">Hydrolase</keyword>
<dbReference type="EMBL" id="VCKX01000121">
    <property type="protein sequence ID" value="TMR29388.1"/>
    <property type="molecule type" value="Genomic_DNA"/>
</dbReference>
<proteinExistence type="inferred from homology"/>
<feature type="compositionally biased region" description="Polar residues" evidence="9">
    <location>
        <begin position="57"/>
        <end position="68"/>
    </location>
</feature>
<keyword evidence="14" id="KW-1185">Reference proteome</keyword>
<feature type="active site" description="Charge relay system" evidence="6 7">
    <location>
        <position position="451"/>
    </location>
</feature>
<dbReference type="InterPro" id="IPR023827">
    <property type="entry name" value="Peptidase_S8_Asp-AS"/>
</dbReference>
<feature type="active site" description="Charge relay system" evidence="6 7">
    <location>
        <position position="274"/>
    </location>
</feature>
<evidence type="ECO:0000256" key="9">
    <source>
        <dbReference type="SAM" id="MobiDB-lite"/>
    </source>
</evidence>
<comment type="similarity">
    <text evidence="1 7 8">Belongs to the peptidase S8 family.</text>
</comment>
<feature type="region of interest" description="Disordered" evidence="9">
    <location>
        <begin position="57"/>
        <end position="86"/>
    </location>
</feature>
<dbReference type="GO" id="GO:0005975">
    <property type="term" value="P:carbohydrate metabolic process"/>
    <property type="evidence" value="ECO:0007669"/>
    <property type="project" value="UniProtKB-ARBA"/>
</dbReference>
<evidence type="ECO:0000259" key="11">
    <source>
        <dbReference type="Pfam" id="PF00082"/>
    </source>
</evidence>
<feature type="active site" description="Charge relay system" evidence="6 7">
    <location>
        <position position="242"/>
    </location>
</feature>
<dbReference type="PRINTS" id="PR00723">
    <property type="entry name" value="SUBTILISIN"/>
</dbReference>
<dbReference type="InterPro" id="IPR015500">
    <property type="entry name" value="Peptidase_S8_subtilisin-rel"/>
</dbReference>
<sequence length="1283" mass="133403">MSRVLVGAAVTALVAGLLTPAAANAAPEGGSDVTALTGPGGRQWTVTLITGDTVRLSQDGSGRYTATPQAVRRPDGSTPNFRSEASPEGIFVIPDDARPAIEAGVLERRLFDVRYLAANGFADDADKQLPLIVQYQGSAPQASIAATAQALPASTAERSLPSIHGAAVAVDKASATDFWSTLRGQSAATPDKQLKSLTGGIGKVWLDRKVKADLAESVPLIGAPEAWKAGFDGSGTTVAVLDTGVDAAHPDVAGKIVTSRSFVPGEEVADGHGHGTHVAATVAGSGAASGGSRKGVAPGAQLAIGKVLDNKGSGESSAIIAGMEWAVGEAKAKIVSMSIGGDPSDGTDVLSQAVDELSKSSGALFVIAAGNAGPDTETVGMPGSAASALTVAATDKSDGLAEFSSRGPRVNDGALKPDIAAPGVDIIAARAAGTTLGTPVDDLYTSLSGTSMATPHVAGAAAILAQEHPDWRGERLKAALMSTAKDAGHTAYQQGAGRVDVARAVSQKVTATTPNADFGYIAVDKNDTVDRTVTYANDGDAEVTLTLDATMKDTADTLTLSAPTVTVPAGGTAEVTVTLHPDGLVKGAYTGALVATDAAGVRVTTPIGLVRGPKRVPLTVRAINRNGQAPGPMEFFTGASAVDVPGVYGVRGANYLGDGAYQYMVEPGTYSVSAGIVHQSPDGAAGPNATLLNPEVVVPESGLEVTLDARKAVLLRYDTPKPIDRRHAVGAITTVRTAWDGSPVTAGEMGLITIGDRYVSPTQKVTKGKFLFSTRLTAINEQVAVRAVAPQKYSIASVTNEYFDKGQSLGPEDVPFPAGLSRHKLAYVGAASPEEIAATDLRGKLALLAVGPTGYCEIPIDRVQQLKAAGAVGIVLFADDSVTPCQTPVSNHGAGKTELPVAQITRTAAGKLRTQLARGPVTLEITSTPDIDYTYQLQEYEEGKIPGDLTYRYSQNRLRTVDTDFHTPDGPGLQTETWHSFKPLEKTSFSVAFGFTGPAQRPEYFSGFSADTLRLGIVNTGGGEDLKIATAIEKPGRETRNWGSGVFTPGSLIMPSLGSGYRLECPMCRAGDIFMASYSLVNGNGEQGREDTYANALAKLSKDGKELPRYQGSIYPLYNLPKEEGVYRLEQSGRGNTNVWTFRSKGRDKATVTDTHTCVLLPQLTGPCGPQPLVFVGYDLGETQALDNSVQAGRRHTFDIDVSHAPSTEKLPAIAGLKLSYSTDDGQTWKSATVKKGRDGVYTTTLTYPALAQTKGAVSLKAEAWDTGGNKVEQTTARAFTLR</sequence>
<dbReference type="InterPro" id="IPR036852">
    <property type="entry name" value="Peptidase_S8/S53_dom_sf"/>
</dbReference>
<feature type="signal peptide" evidence="10">
    <location>
        <begin position="1"/>
        <end position="25"/>
    </location>
</feature>
<evidence type="ECO:0000256" key="3">
    <source>
        <dbReference type="ARBA" id="ARBA00022729"/>
    </source>
</evidence>
<protein>
    <submittedName>
        <fullName evidence="13">Serine protease</fullName>
    </submittedName>
</protein>
<dbReference type="Gene3D" id="2.60.40.10">
    <property type="entry name" value="Immunoglobulins"/>
    <property type="match status" value="1"/>
</dbReference>
<evidence type="ECO:0000256" key="2">
    <source>
        <dbReference type="ARBA" id="ARBA00022670"/>
    </source>
</evidence>
<dbReference type="Proteomes" id="UP000306628">
    <property type="component" value="Unassembled WGS sequence"/>
</dbReference>
<dbReference type="Gene3D" id="3.40.50.200">
    <property type="entry name" value="Peptidase S8/S53 domain"/>
    <property type="match status" value="1"/>
</dbReference>
<name>A0A5S4G8N8_9ACTN</name>
<evidence type="ECO:0000313" key="13">
    <source>
        <dbReference type="EMBL" id="TMR29388.1"/>
    </source>
</evidence>
<dbReference type="InterPro" id="IPR023828">
    <property type="entry name" value="Peptidase_S8_Ser-AS"/>
</dbReference>
<dbReference type="PANTHER" id="PTHR43399">
    <property type="entry name" value="SUBTILISIN-RELATED"/>
    <property type="match status" value="1"/>
</dbReference>
<comment type="caution">
    <text evidence="13">The sequence shown here is derived from an EMBL/GenBank/DDBJ whole genome shotgun (WGS) entry which is preliminary data.</text>
</comment>
<dbReference type="Gene3D" id="3.50.30.30">
    <property type="match status" value="1"/>
</dbReference>